<reference evidence="7 8" key="1">
    <citation type="submission" date="2019-10" db="EMBL/GenBank/DDBJ databases">
        <authorList>
            <person name="Palmer J.M."/>
        </authorList>
    </citation>
    <scope>NUCLEOTIDE SEQUENCE [LARGE SCALE GENOMIC DNA]</scope>
    <source>
        <strain evidence="7 8">TWF696</strain>
    </source>
</reference>
<dbReference type="GO" id="GO:0016020">
    <property type="term" value="C:membrane"/>
    <property type="evidence" value="ECO:0007669"/>
    <property type="project" value="UniProtKB-SubCell"/>
</dbReference>
<dbReference type="PANTHER" id="PTHR12570:SF92">
    <property type="entry name" value="SPICHTHYIN, ISOFORM B"/>
    <property type="match status" value="1"/>
</dbReference>
<name>A0AAV9V5J8_9PEZI</name>
<keyword evidence="3 6" id="KW-1133">Transmembrane helix</keyword>
<dbReference type="Proteomes" id="UP001375240">
    <property type="component" value="Unassembled WGS sequence"/>
</dbReference>
<dbReference type="EMBL" id="JAVHNQ010000002">
    <property type="protein sequence ID" value="KAK6355038.1"/>
    <property type="molecule type" value="Genomic_DNA"/>
</dbReference>
<proteinExistence type="predicted"/>
<comment type="subcellular location">
    <subcellularLocation>
        <location evidence="1">Membrane</location>
        <topology evidence="1">Multi-pass membrane protein</topology>
    </subcellularLocation>
</comment>
<comment type="caution">
    <text evidence="7">The sequence shown here is derived from an EMBL/GenBank/DDBJ whole genome shotgun (WGS) entry which is preliminary data.</text>
</comment>
<feature type="region of interest" description="Disordered" evidence="5">
    <location>
        <begin position="426"/>
        <end position="455"/>
    </location>
</feature>
<feature type="compositionally biased region" description="Polar residues" evidence="5">
    <location>
        <begin position="438"/>
        <end position="450"/>
    </location>
</feature>
<organism evidence="7 8">
    <name type="scientific">Orbilia brochopaga</name>
    <dbReference type="NCBI Taxonomy" id="3140254"/>
    <lineage>
        <taxon>Eukaryota</taxon>
        <taxon>Fungi</taxon>
        <taxon>Dikarya</taxon>
        <taxon>Ascomycota</taxon>
        <taxon>Pezizomycotina</taxon>
        <taxon>Orbiliomycetes</taxon>
        <taxon>Orbiliales</taxon>
        <taxon>Orbiliaceae</taxon>
        <taxon>Orbilia</taxon>
    </lineage>
</organism>
<feature type="transmembrane region" description="Helical" evidence="6">
    <location>
        <begin position="250"/>
        <end position="269"/>
    </location>
</feature>
<keyword evidence="8" id="KW-1185">Reference proteome</keyword>
<dbReference type="InterPro" id="IPR008521">
    <property type="entry name" value="Mg_trans_NIPA"/>
</dbReference>
<protein>
    <recommendedName>
        <fullName evidence="9">DUF803-domain-containing protein</fullName>
    </recommendedName>
</protein>
<feature type="transmembrane region" description="Helical" evidence="6">
    <location>
        <begin position="185"/>
        <end position="204"/>
    </location>
</feature>
<dbReference type="SUPFAM" id="SSF103481">
    <property type="entry name" value="Multidrug resistance efflux transporter EmrE"/>
    <property type="match status" value="1"/>
</dbReference>
<keyword evidence="2 6" id="KW-0812">Transmembrane</keyword>
<keyword evidence="4 6" id="KW-0472">Membrane</keyword>
<evidence type="ECO:0000256" key="2">
    <source>
        <dbReference type="ARBA" id="ARBA00022692"/>
    </source>
</evidence>
<feature type="compositionally biased region" description="Pro residues" evidence="5">
    <location>
        <begin position="686"/>
        <end position="709"/>
    </location>
</feature>
<evidence type="ECO:0000256" key="3">
    <source>
        <dbReference type="ARBA" id="ARBA00022989"/>
    </source>
</evidence>
<feature type="region of interest" description="Disordered" evidence="5">
    <location>
        <begin position="475"/>
        <end position="571"/>
    </location>
</feature>
<evidence type="ECO:0000313" key="7">
    <source>
        <dbReference type="EMBL" id="KAK6355038.1"/>
    </source>
</evidence>
<evidence type="ECO:0000256" key="6">
    <source>
        <dbReference type="SAM" id="Phobius"/>
    </source>
</evidence>
<dbReference type="InterPro" id="IPR037185">
    <property type="entry name" value="EmrE-like"/>
</dbReference>
<feature type="compositionally biased region" description="Polar residues" evidence="5">
    <location>
        <begin position="511"/>
        <end position="523"/>
    </location>
</feature>
<sequence>MSSSSSSATSLASSTMQAIASATSSAAAATSSAVNPHDARPPAYKAVGVTLAVASGVFIGVSYVLKKKGLLQSNIKEGAKPGEGVGYLKNAWWWTGMILMIVGEVCNFCAYAFVDAILVTPLGALSVVITAILSSIFLKERLSFVGKAGCFVCVIGSIVIAINAPEQSAVSDIQDMKHYILAPGFLSYAGVVIAGCLFVIFWVAPRYGEKSMLVYLSVCSLIGGLSVVATQGLGAAVVAQAGGKPQFNNWFLYVLLVFVVITLLTEIYYLNKALNLFNAALVTPTYYVIFTSATIVTSAVLFQGFKGTGASIATVVMGFLEICTGVVLLQLSKSAKEVPDTAVFRGDLDQVKVVAEQEEPESEPKADAIRGTAAIIRRMSTIRKQAETREMQQIQEDQLRDMRDKDHLNPNVVVEWDGLRRRVSFANDKTAGGRPRRNTSASQHTRNAPPTLSRLEEMEEGRASMDMMRLATLQSRSQGDLRNTEPVPIDQLALPDSVTQRKHRKDIPASPETTPKKSISLVPSSPEHRPWFFGGRSRGNSAADPPAMSLDDEKHADDGMLRPDTSQTSKARRQFSFQGIFSRLGREHHHQPVQQDDGGDSDTGESPGPVVATGGAVSPQRPKPSRESSKPSSLTRVQTEEERLGLVTGDAPSAFDDDRSDSGSTRYAEYFDEKLKLKRSTSPERSPVPSPPPPPPPEVPVTNTPPPAAYSPSMEHGFARRPVASNRSSTHSIPQLPREEEERGRGRGQG</sequence>
<accession>A0AAV9V5J8</accession>
<dbReference type="Gene3D" id="1.10.3730.20">
    <property type="match status" value="1"/>
</dbReference>
<gene>
    <name evidence="7" type="ORF">TWF696_004164</name>
</gene>
<dbReference type="Pfam" id="PF05653">
    <property type="entry name" value="Mg_trans_NIPA"/>
    <property type="match status" value="1"/>
</dbReference>
<feature type="transmembrane region" description="Helical" evidence="6">
    <location>
        <begin position="43"/>
        <end position="65"/>
    </location>
</feature>
<feature type="region of interest" description="Disordered" evidence="5">
    <location>
        <begin position="585"/>
        <end position="750"/>
    </location>
</feature>
<evidence type="ECO:0000256" key="5">
    <source>
        <dbReference type="SAM" id="MobiDB-lite"/>
    </source>
</evidence>
<feature type="compositionally biased region" description="Basic and acidic residues" evidence="5">
    <location>
        <begin position="737"/>
        <end position="750"/>
    </location>
</feature>
<evidence type="ECO:0000313" key="8">
    <source>
        <dbReference type="Proteomes" id="UP001375240"/>
    </source>
</evidence>
<feature type="transmembrane region" description="Helical" evidence="6">
    <location>
        <begin position="119"/>
        <end position="138"/>
    </location>
</feature>
<feature type="transmembrane region" description="Helical" evidence="6">
    <location>
        <begin position="145"/>
        <end position="165"/>
    </location>
</feature>
<dbReference type="GO" id="GO:0015095">
    <property type="term" value="F:magnesium ion transmembrane transporter activity"/>
    <property type="evidence" value="ECO:0007669"/>
    <property type="project" value="InterPro"/>
</dbReference>
<evidence type="ECO:0000256" key="1">
    <source>
        <dbReference type="ARBA" id="ARBA00004141"/>
    </source>
</evidence>
<feature type="compositionally biased region" description="Basic and acidic residues" evidence="5">
    <location>
        <begin position="551"/>
        <end position="561"/>
    </location>
</feature>
<evidence type="ECO:0008006" key="9">
    <source>
        <dbReference type="Google" id="ProtNLM"/>
    </source>
</evidence>
<evidence type="ECO:0000256" key="4">
    <source>
        <dbReference type="ARBA" id="ARBA00023136"/>
    </source>
</evidence>
<feature type="transmembrane region" description="Helical" evidence="6">
    <location>
        <begin position="213"/>
        <end position="238"/>
    </location>
</feature>
<feature type="transmembrane region" description="Helical" evidence="6">
    <location>
        <begin position="91"/>
        <end position="113"/>
    </location>
</feature>
<feature type="transmembrane region" description="Helical" evidence="6">
    <location>
        <begin position="276"/>
        <end position="302"/>
    </location>
</feature>
<dbReference type="AlphaFoldDB" id="A0AAV9V5J8"/>
<dbReference type="PANTHER" id="PTHR12570">
    <property type="match status" value="1"/>
</dbReference>